<reference evidence="10" key="3">
    <citation type="submission" date="2025-09" db="UniProtKB">
        <authorList>
            <consortium name="Ensembl"/>
        </authorList>
    </citation>
    <scope>IDENTIFICATION</scope>
    <source>
        <strain evidence="10">Glennie</strain>
    </source>
</reference>
<feature type="transmembrane region" description="Helical" evidence="8">
    <location>
        <begin position="194"/>
        <end position="216"/>
    </location>
</feature>
<dbReference type="GO" id="GO:0030660">
    <property type="term" value="C:Golgi-associated vesicle membrane"/>
    <property type="evidence" value="ECO:0000318"/>
    <property type="project" value="GO_Central"/>
</dbReference>
<keyword evidence="5" id="KW-0378">Hydrolase</keyword>
<feature type="transmembrane region" description="Helical" evidence="8">
    <location>
        <begin position="263"/>
        <end position="284"/>
    </location>
</feature>
<comment type="similarity">
    <text evidence="3">Belongs to the peptidase A22B family.</text>
</comment>
<dbReference type="GO" id="GO:0033619">
    <property type="term" value="P:membrane protein proteolysis"/>
    <property type="evidence" value="ECO:0000318"/>
    <property type="project" value="GO_Central"/>
</dbReference>
<dbReference type="PANTHER" id="PTHR12174">
    <property type="entry name" value="SIGNAL PEPTIDE PEPTIDASE"/>
    <property type="match status" value="1"/>
</dbReference>
<dbReference type="GO" id="GO:0098553">
    <property type="term" value="C:lumenal side of endoplasmic reticulum membrane"/>
    <property type="evidence" value="ECO:0000318"/>
    <property type="project" value="GO_Central"/>
</dbReference>
<dbReference type="GeneTree" id="ENSGT00940000163306"/>
<evidence type="ECO:0000256" key="3">
    <source>
        <dbReference type="ARBA" id="ARBA00006859"/>
    </source>
</evidence>
<dbReference type="Pfam" id="PF04258">
    <property type="entry name" value="Peptidase_A22B"/>
    <property type="match status" value="1"/>
</dbReference>
<evidence type="ECO:0000313" key="11">
    <source>
        <dbReference type="Proteomes" id="UP000002279"/>
    </source>
</evidence>
<evidence type="ECO:0000256" key="5">
    <source>
        <dbReference type="ARBA" id="ARBA00022801"/>
    </source>
</evidence>
<evidence type="ECO:0000256" key="2">
    <source>
        <dbReference type="ARBA" id="ARBA00004366"/>
    </source>
</evidence>
<evidence type="ECO:0000256" key="6">
    <source>
        <dbReference type="ARBA" id="ARBA00022989"/>
    </source>
</evidence>
<accession>A0A6I8NZV5</accession>
<dbReference type="InterPro" id="IPR006639">
    <property type="entry name" value="Preselin/SPP"/>
</dbReference>
<evidence type="ECO:0000256" key="4">
    <source>
        <dbReference type="ARBA" id="ARBA00022692"/>
    </source>
</evidence>
<evidence type="ECO:0000313" key="10">
    <source>
        <dbReference type="Ensembl" id="ENSOANP00000047033.1"/>
    </source>
</evidence>
<organism evidence="10 11">
    <name type="scientific">Ornithorhynchus anatinus</name>
    <name type="common">Duckbill platypus</name>
    <dbReference type="NCBI Taxonomy" id="9258"/>
    <lineage>
        <taxon>Eukaryota</taxon>
        <taxon>Metazoa</taxon>
        <taxon>Chordata</taxon>
        <taxon>Craniata</taxon>
        <taxon>Vertebrata</taxon>
        <taxon>Euteleostomi</taxon>
        <taxon>Mammalia</taxon>
        <taxon>Monotremata</taxon>
        <taxon>Ornithorhynchidae</taxon>
        <taxon>Ornithorhynchus</taxon>
    </lineage>
</organism>
<feature type="chain" id="PRO_5026147050" description="Signal peptide peptidase like 2C" evidence="9">
    <location>
        <begin position="33"/>
        <end position="653"/>
    </location>
</feature>
<comment type="subcellular location">
    <subcellularLocation>
        <location evidence="1">Endomembrane system</location>
        <topology evidence="1">Multi-pass membrane protein</topology>
    </subcellularLocation>
    <subcellularLocation>
        <location evidence="2">Membrane</location>
        <topology evidence="2">Multi-pass membrane protein</topology>
        <orientation evidence="2">Lumenal side</orientation>
    </subcellularLocation>
</comment>
<dbReference type="Proteomes" id="UP000002279">
    <property type="component" value="Chromosome 11"/>
</dbReference>
<dbReference type="AlphaFoldDB" id="A0A6I8NZV5"/>
<dbReference type="InterPro" id="IPR007369">
    <property type="entry name" value="Peptidase_A22B_SPP"/>
</dbReference>
<name>A0A6I8NZV5_ORNAN</name>
<dbReference type="InParanoid" id="A0A6I8NZV5"/>
<reference evidence="10 11" key="1">
    <citation type="journal article" date="2008" name="Nature">
        <title>Genome analysis of the platypus reveals unique signatures of evolution.</title>
        <authorList>
            <person name="Warren W.C."/>
            <person name="Hillier L.W."/>
            <person name="Marshall Graves J.A."/>
            <person name="Birney E."/>
            <person name="Ponting C.P."/>
            <person name="Grutzner F."/>
            <person name="Belov K."/>
            <person name="Miller W."/>
            <person name="Clarke L."/>
            <person name="Chinwalla A.T."/>
            <person name="Yang S.P."/>
            <person name="Heger A."/>
            <person name="Locke D.P."/>
            <person name="Miethke P."/>
            <person name="Waters P.D."/>
            <person name="Veyrunes F."/>
            <person name="Fulton L."/>
            <person name="Fulton B."/>
            <person name="Graves T."/>
            <person name="Wallis J."/>
            <person name="Puente X.S."/>
            <person name="Lopez-Otin C."/>
            <person name="Ordonez G.R."/>
            <person name="Eichler E.E."/>
            <person name="Chen L."/>
            <person name="Cheng Z."/>
            <person name="Deakin J.E."/>
            <person name="Alsop A."/>
            <person name="Thompson K."/>
            <person name="Kirby P."/>
            <person name="Papenfuss A.T."/>
            <person name="Wakefield M.J."/>
            <person name="Olender T."/>
            <person name="Lancet D."/>
            <person name="Huttley G.A."/>
            <person name="Smit A.F."/>
            <person name="Pask A."/>
            <person name="Temple-Smith P."/>
            <person name="Batzer M.A."/>
            <person name="Walker J.A."/>
            <person name="Konkel M.K."/>
            <person name="Harris R.S."/>
            <person name="Whittington C.M."/>
            <person name="Wong E.S."/>
            <person name="Gemmell N.J."/>
            <person name="Buschiazzo E."/>
            <person name="Vargas Jentzsch I.M."/>
            <person name="Merkel A."/>
            <person name="Schmitz J."/>
            <person name="Zemann A."/>
            <person name="Churakov G."/>
            <person name="Kriegs J.O."/>
            <person name="Brosius J."/>
            <person name="Murchison E.P."/>
            <person name="Sachidanandam R."/>
            <person name="Smith C."/>
            <person name="Hannon G.J."/>
            <person name="Tsend-Ayush E."/>
            <person name="McMillan D."/>
            <person name="Attenborough R."/>
            <person name="Rens W."/>
            <person name="Ferguson-Smith M."/>
            <person name="Lefevre C.M."/>
            <person name="Sharp J.A."/>
            <person name="Nicholas K.R."/>
            <person name="Ray D.A."/>
            <person name="Kube M."/>
            <person name="Reinhardt R."/>
            <person name="Pringle T.H."/>
            <person name="Taylor J."/>
            <person name="Jones R.C."/>
            <person name="Nixon B."/>
            <person name="Dacheux J.L."/>
            <person name="Niwa H."/>
            <person name="Sekita Y."/>
            <person name="Huang X."/>
            <person name="Stark A."/>
            <person name="Kheradpour P."/>
            <person name="Kellis M."/>
            <person name="Flicek P."/>
            <person name="Chen Y."/>
            <person name="Webber C."/>
            <person name="Hardison R."/>
            <person name="Nelson J."/>
            <person name="Hallsworth-Pepin K."/>
            <person name="Delehaunty K."/>
            <person name="Markovic C."/>
            <person name="Minx P."/>
            <person name="Feng Y."/>
            <person name="Kremitzki C."/>
            <person name="Mitreva M."/>
            <person name="Glasscock J."/>
            <person name="Wylie T."/>
            <person name="Wohldmann P."/>
            <person name="Thiru P."/>
            <person name="Nhan M.N."/>
            <person name="Pohl C.S."/>
            <person name="Smith S.M."/>
            <person name="Hou S."/>
            <person name="Nefedov M."/>
            <person name="de Jong P.J."/>
            <person name="Renfree M.B."/>
            <person name="Mardis E.R."/>
            <person name="Wilson R.K."/>
        </authorList>
    </citation>
    <scope>NUCLEOTIDE SEQUENCE [LARGE SCALE GENOMIC DNA]</scope>
    <source>
        <strain evidence="10 11">Glennie</strain>
    </source>
</reference>
<keyword evidence="6 8" id="KW-1133">Transmembrane helix</keyword>
<dbReference type="Ensembl" id="ENSOANT00000060540.1">
    <property type="protein sequence ID" value="ENSOANP00000047033.1"/>
    <property type="gene ID" value="ENSOANG00000045661.1"/>
</dbReference>
<dbReference type="GO" id="GO:0098554">
    <property type="term" value="C:cytoplasmic side of endoplasmic reticulum membrane"/>
    <property type="evidence" value="ECO:0000318"/>
    <property type="project" value="GO_Central"/>
</dbReference>
<evidence type="ECO:0008006" key="12">
    <source>
        <dbReference type="Google" id="ProtNLM"/>
    </source>
</evidence>
<dbReference type="SMART" id="SM00730">
    <property type="entry name" value="PSN"/>
    <property type="match status" value="1"/>
</dbReference>
<evidence type="ECO:0000256" key="1">
    <source>
        <dbReference type="ARBA" id="ARBA00004127"/>
    </source>
</evidence>
<feature type="transmembrane region" description="Helical" evidence="8">
    <location>
        <begin position="237"/>
        <end position="257"/>
    </location>
</feature>
<proteinExistence type="inferred from homology"/>
<reference evidence="10" key="2">
    <citation type="submission" date="2025-08" db="UniProtKB">
        <authorList>
            <consortium name="Ensembl"/>
        </authorList>
    </citation>
    <scope>IDENTIFICATION</scope>
    <source>
        <strain evidence="10">Glennie</strain>
    </source>
</reference>
<dbReference type="GO" id="GO:0042500">
    <property type="term" value="F:aspartic endopeptidase activity, intramembrane cleaving"/>
    <property type="evidence" value="ECO:0000318"/>
    <property type="project" value="GO_Central"/>
</dbReference>
<evidence type="ECO:0000256" key="7">
    <source>
        <dbReference type="ARBA" id="ARBA00023136"/>
    </source>
</evidence>
<keyword evidence="9" id="KW-0732">Signal</keyword>
<keyword evidence="4 8" id="KW-0812">Transmembrane</keyword>
<evidence type="ECO:0000256" key="8">
    <source>
        <dbReference type="SAM" id="Phobius"/>
    </source>
</evidence>
<dbReference type="Bgee" id="ENSOANG00000045661">
    <property type="expression patterns" value="Expressed in testis"/>
</dbReference>
<protein>
    <recommendedName>
        <fullName evidence="12">Signal peptide peptidase like 2C</fullName>
    </recommendedName>
</protein>
<evidence type="ECO:0000256" key="9">
    <source>
        <dbReference type="SAM" id="SignalP"/>
    </source>
</evidence>
<feature type="transmembrane region" description="Helical" evidence="8">
    <location>
        <begin position="437"/>
        <end position="460"/>
    </location>
</feature>
<feature type="transmembrane region" description="Helical" evidence="8">
    <location>
        <begin position="342"/>
        <end position="362"/>
    </location>
</feature>
<keyword evidence="7 8" id="KW-0472">Membrane</keyword>
<sequence>SYCFSLLHQTMGRSGLPLLLLLLFLLTPEAGGQYGLVRVVPRVSGGSGSKDYCALFNVEAVSLPRHAHQAPFLPLHDWTSEHWQAPLPRLASAGPLGPLHGAAALVLGGNLSLSSAGQLAQRLGAHGLLVVVRSGGGDDDGWCPAPSASIPGAGVSIPVAILRYADMLDILSRHPRVQDVRVALFMPPEPPLDLGLVVIFALAVGTVAAGGYWAGLDEQVRSRGGQARVTPRAEQEWMVVWAVAGVACSVLLLLYFYDGLMHAMITAFCLGAAAGLYGCLAPLARRGLPQLLLAGLSAMASGLWLACRHDPPWAWPLQDALGAAYCLLVLGRLRLPSLRACASLLLALFASDVFFVFGTPLFTRAGQSLMAELTSGPAGSTGCEKLPLVFRVPRLGRWPLAPCRRPFSILDLGDVVVPGLLVAYCGRFDARWHSGRVYFTACTAAYSLGLMLTLGATALTRTGQPALLYLVSSTLAASLAVAVARRELPLFWAGPDAAGARPCPVPESGGLEPGPWGGLVREKERDVARSVCPTENPGHGPLPPSCPPLQHLPLPQFGLLKILSSMRSSMKNNNNDGICSFIHSIVFIERLLCAQHCAWNVQFGNRDNPCPMKGSFVKCLLCAKHCSKCWGGYEVIRSSHVGLTVLIPILQMR</sequence>
<dbReference type="GO" id="GO:0005765">
    <property type="term" value="C:lysosomal membrane"/>
    <property type="evidence" value="ECO:0000318"/>
    <property type="project" value="GO_Central"/>
</dbReference>
<feature type="signal peptide" evidence="9">
    <location>
        <begin position="1"/>
        <end position="32"/>
    </location>
</feature>
<dbReference type="OMA" id="WCPAPSA"/>
<dbReference type="PANTHER" id="PTHR12174:SF38">
    <property type="entry name" value="SIGNAL PEPTIDE PEPTIDASE-LIKE 2C"/>
    <property type="match status" value="1"/>
</dbReference>
<keyword evidence="11" id="KW-1185">Reference proteome</keyword>
<feature type="transmembrane region" description="Helical" evidence="8">
    <location>
        <begin position="466"/>
        <end position="484"/>
    </location>
</feature>